<gene>
    <name evidence="3" type="ORF">ACFSQP_05435</name>
</gene>
<dbReference type="PANTHER" id="PTHR47505">
    <property type="entry name" value="DNA UTILIZATION PROTEIN YHGH"/>
    <property type="match status" value="1"/>
</dbReference>
<dbReference type="CDD" id="cd06223">
    <property type="entry name" value="PRTases_typeI"/>
    <property type="match status" value="1"/>
</dbReference>
<sequence length="225" mass="25312">MLTDFLNLCFPKVCYACNALLGDNEQFACTNCRHQFPVTNFHFNNDDSVLKVFYGRLPVQHATALFRFEKKGMVQQLIHNLKYRGFEEVGTFLGAWLGTELKQIPAYQTVDVVIPVPLHKNKLRKRGYNQVTKFGQEIAKSLEANFTDDVLIKVSNTSSQVTKNRITRWLNNSEIFKATNLNKIAGKHVLLVDDIITTGATMEACGTVLLKNNNLKISVAAMAIA</sequence>
<dbReference type="EMBL" id="JBHULS010000002">
    <property type="protein sequence ID" value="MFD2551253.1"/>
    <property type="molecule type" value="Genomic_DNA"/>
</dbReference>
<name>A0ABW5KSF0_9FLAO</name>
<reference evidence="4" key="1">
    <citation type="journal article" date="2019" name="Int. J. Syst. Evol. Microbiol.">
        <title>The Global Catalogue of Microorganisms (GCM) 10K type strain sequencing project: providing services to taxonomists for standard genome sequencing and annotation.</title>
        <authorList>
            <consortium name="The Broad Institute Genomics Platform"/>
            <consortium name="The Broad Institute Genome Sequencing Center for Infectious Disease"/>
            <person name="Wu L."/>
            <person name="Ma J."/>
        </authorList>
    </citation>
    <scope>NUCLEOTIDE SEQUENCE [LARGE SCALE GENOMIC DNA]</scope>
    <source>
        <strain evidence="4">KCTC 42587</strain>
    </source>
</reference>
<comment type="caution">
    <text evidence="3">The sequence shown here is derived from an EMBL/GenBank/DDBJ whole genome shotgun (WGS) entry which is preliminary data.</text>
</comment>
<dbReference type="RefSeq" id="WP_376892396.1">
    <property type="nucleotide sequence ID" value="NZ_JBHULS010000002.1"/>
</dbReference>
<evidence type="ECO:0000259" key="2">
    <source>
        <dbReference type="Pfam" id="PF00156"/>
    </source>
</evidence>
<dbReference type="InterPro" id="IPR051910">
    <property type="entry name" value="ComF/GntX_DNA_util-trans"/>
</dbReference>
<organism evidence="3 4">
    <name type="scientific">Bizionia sediminis</name>
    <dbReference type="NCBI Taxonomy" id="1737064"/>
    <lineage>
        <taxon>Bacteria</taxon>
        <taxon>Pseudomonadati</taxon>
        <taxon>Bacteroidota</taxon>
        <taxon>Flavobacteriia</taxon>
        <taxon>Flavobacteriales</taxon>
        <taxon>Flavobacteriaceae</taxon>
        <taxon>Bizionia</taxon>
    </lineage>
</organism>
<feature type="domain" description="Phosphoribosyltransferase" evidence="2">
    <location>
        <begin position="134"/>
        <end position="217"/>
    </location>
</feature>
<accession>A0ABW5KSF0</accession>
<evidence type="ECO:0000313" key="4">
    <source>
        <dbReference type="Proteomes" id="UP001597472"/>
    </source>
</evidence>
<dbReference type="InterPro" id="IPR000836">
    <property type="entry name" value="PRTase_dom"/>
</dbReference>
<protein>
    <submittedName>
        <fullName evidence="3">ComF family protein</fullName>
    </submittedName>
</protein>
<dbReference type="Proteomes" id="UP001597472">
    <property type="component" value="Unassembled WGS sequence"/>
</dbReference>
<dbReference type="Gene3D" id="3.40.50.2020">
    <property type="match status" value="1"/>
</dbReference>
<evidence type="ECO:0000313" key="3">
    <source>
        <dbReference type="EMBL" id="MFD2551253.1"/>
    </source>
</evidence>
<dbReference type="SUPFAM" id="SSF53271">
    <property type="entry name" value="PRTase-like"/>
    <property type="match status" value="1"/>
</dbReference>
<keyword evidence="4" id="KW-1185">Reference proteome</keyword>
<dbReference type="PANTHER" id="PTHR47505:SF1">
    <property type="entry name" value="DNA UTILIZATION PROTEIN YHGH"/>
    <property type="match status" value="1"/>
</dbReference>
<proteinExistence type="inferred from homology"/>
<dbReference type="Pfam" id="PF00156">
    <property type="entry name" value="Pribosyltran"/>
    <property type="match status" value="1"/>
</dbReference>
<comment type="similarity">
    <text evidence="1">Belongs to the ComF/GntX family.</text>
</comment>
<dbReference type="InterPro" id="IPR029057">
    <property type="entry name" value="PRTase-like"/>
</dbReference>
<evidence type="ECO:0000256" key="1">
    <source>
        <dbReference type="ARBA" id="ARBA00008007"/>
    </source>
</evidence>